<gene>
    <name evidence="1" type="ORF">DV515_00002646</name>
</gene>
<dbReference type="EMBL" id="QUSF01000005">
    <property type="protein sequence ID" value="RLW09191.1"/>
    <property type="molecule type" value="Genomic_DNA"/>
</dbReference>
<proteinExistence type="predicted"/>
<comment type="caution">
    <text evidence="1">The sequence shown here is derived from an EMBL/GenBank/DDBJ whole genome shotgun (WGS) entry which is preliminary data.</text>
</comment>
<dbReference type="Proteomes" id="UP000276834">
    <property type="component" value="Unassembled WGS sequence"/>
</dbReference>
<name>A0A3L8SUN5_CHLGU</name>
<organism evidence="1 2">
    <name type="scientific">Chloebia gouldiae</name>
    <name type="common">Gouldian finch</name>
    <name type="synonym">Erythrura gouldiae</name>
    <dbReference type="NCBI Taxonomy" id="44316"/>
    <lineage>
        <taxon>Eukaryota</taxon>
        <taxon>Metazoa</taxon>
        <taxon>Chordata</taxon>
        <taxon>Craniata</taxon>
        <taxon>Vertebrata</taxon>
        <taxon>Euteleostomi</taxon>
        <taxon>Archelosauria</taxon>
        <taxon>Archosauria</taxon>
        <taxon>Dinosauria</taxon>
        <taxon>Saurischia</taxon>
        <taxon>Theropoda</taxon>
        <taxon>Coelurosauria</taxon>
        <taxon>Aves</taxon>
        <taxon>Neognathae</taxon>
        <taxon>Neoaves</taxon>
        <taxon>Telluraves</taxon>
        <taxon>Australaves</taxon>
        <taxon>Passeriformes</taxon>
        <taxon>Passeroidea</taxon>
        <taxon>Passeridae</taxon>
        <taxon>Chloebia</taxon>
    </lineage>
</organism>
<keyword evidence="2" id="KW-1185">Reference proteome</keyword>
<accession>A0A3L8SUN5</accession>
<evidence type="ECO:0000313" key="1">
    <source>
        <dbReference type="EMBL" id="RLW09191.1"/>
    </source>
</evidence>
<reference evidence="1 2" key="1">
    <citation type="journal article" date="2018" name="Proc. R. Soc. B">
        <title>A non-coding region near Follistatin controls head colour polymorphism in the Gouldian finch.</title>
        <authorList>
            <person name="Toomey M.B."/>
            <person name="Marques C.I."/>
            <person name="Andrade P."/>
            <person name="Araujo P.M."/>
            <person name="Sabatino S."/>
            <person name="Gazda M.A."/>
            <person name="Afonso S."/>
            <person name="Lopes R.J."/>
            <person name="Corbo J.C."/>
            <person name="Carneiro M."/>
        </authorList>
    </citation>
    <scope>NUCLEOTIDE SEQUENCE [LARGE SCALE GENOMIC DNA]</scope>
    <source>
        <strain evidence="1">Red01</strain>
        <tissue evidence="1">Muscle</tissue>
    </source>
</reference>
<sequence>MCLLKYGTLLEKGKSSFCLLQSPLLAIGQTGNCWPKNCKTRCLLFMAVFNLSEEFIACFMNVYVCLGKAFCWAGGLFSKNVAALSCMHKWIWLVQHWMAQLEAVPVGRAIGMTTTPDLF</sequence>
<dbReference type="AlphaFoldDB" id="A0A3L8SUN5"/>
<evidence type="ECO:0000313" key="2">
    <source>
        <dbReference type="Proteomes" id="UP000276834"/>
    </source>
</evidence>
<protein>
    <submittedName>
        <fullName evidence="1">Uncharacterized protein</fullName>
    </submittedName>
</protein>